<feature type="domain" description="YARHG" evidence="1">
    <location>
        <begin position="333"/>
        <end position="413"/>
    </location>
</feature>
<protein>
    <recommendedName>
        <fullName evidence="1">YARHG domain-containing protein</fullName>
    </recommendedName>
</protein>
<dbReference type="RefSeq" id="WP_146997019.1">
    <property type="nucleotide sequence ID" value="NZ_AP019840.1"/>
</dbReference>
<proteinExistence type="predicted"/>
<evidence type="ECO:0000313" key="3">
    <source>
        <dbReference type="Proteomes" id="UP000321378"/>
    </source>
</evidence>
<gene>
    <name evidence="2" type="ORF">JMUB3935_1699</name>
</gene>
<dbReference type="STRING" id="1122173.GCA_000482505_00879"/>
<dbReference type="Gene3D" id="1.20.58.1690">
    <property type="match status" value="1"/>
</dbReference>
<reference evidence="2 3" key="1">
    <citation type="submission" date="2019-07" db="EMBL/GenBank/DDBJ databases">
        <title>Complete Genome Sequence of Leptotrichia trevisanii Strain JMUB3935.</title>
        <authorList>
            <person name="Watanabe S."/>
            <person name="Cui L."/>
        </authorList>
    </citation>
    <scope>NUCLEOTIDE SEQUENCE [LARGE SCALE GENOMIC DNA]</scope>
    <source>
        <strain evidence="2 3">JMUB3935</strain>
    </source>
</reference>
<dbReference type="SMART" id="SM01324">
    <property type="entry name" value="YARHG"/>
    <property type="match status" value="1"/>
</dbReference>
<name>A0A510KLY2_9FUSO</name>
<dbReference type="AlphaFoldDB" id="A0A510KLY2"/>
<dbReference type="InterPro" id="IPR038434">
    <property type="entry name" value="YARHG_sf"/>
</dbReference>
<evidence type="ECO:0000313" key="2">
    <source>
        <dbReference type="EMBL" id="BBM52720.1"/>
    </source>
</evidence>
<dbReference type="EMBL" id="AP019840">
    <property type="protein sequence ID" value="BBM52720.1"/>
    <property type="molecule type" value="Genomic_DNA"/>
</dbReference>
<accession>A0A510KLY2</accession>
<dbReference type="Pfam" id="PF13308">
    <property type="entry name" value="YARHG"/>
    <property type="match status" value="1"/>
</dbReference>
<dbReference type="InterPro" id="IPR025582">
    <property type="entry name" value="YARHG_dom"/>
</dbReference>
<dbReference type="Gene3D" id="2.60.40.3680">
    <property type="match status" value="1"/>
</dbReference>
<sequence>MKIIKIFLLFCIISVFGVNLLANDYEFRSQGGHIVPMNVSDIAIKSEKIHFKKESVKADYGMAEGMTVTVKFVFDSPEAGERYIGFITPESGQDEWLSDPENREEANEDYNFRNFKTSVNGKNVSMKTYKLTDFLPKDIKQLEEIKKYFKEYDKAKAKADADYYRKSYVYFFKANFKKGENVVEHSYHYGGIEGSISNDFNYVWTTISKWKNQKVDDFEVIVEPGNAFIEIPEIKMKNGKRVDWELIGEGNIDYGYKKYDWELIGEGNIDYRYKKYDDNVKSRVLYAKLKKGYLRFKTKDFSPKDEFRLREIRNLNLEDYFPEKTEKGFRYTDDLMQAAYNARLLKEDELKKISDADLNIMKNYPYALKGYDFSDKKLKDYFSKFLWYVPIGKNVELYENDYEVIKSVEKIIKSRKK</sequence>
<organism evidence="2 3">
    <name type="scientific">Leptotrichia trevisanii</name>
    <dbReference type="NCBI Taxonomy" id="109328"/>
    <lineage>
        <taxon>Bacteria</taxon>
        <taxon>Fusobacteriati</taxon>
        <taxon>Fusobacteriota</taxon>
        <taxon>Fusobacteriia</taxon>
        <taxon>Fusobacteriales</taxon>
        <taxon>Leptotrichiaceae</taxon>
        <taxon>Leptotrichia</taxon>
    </lineage>
</organism>
<evidence type="ECO:0000259" key="1">
    <source>
        <dbReference type="SMART" id="SM01324"/>
    </source>
</evidence>
<dbReference type="Proteomes" id="UP000321378">
    <property type="component" value="Chromosome"/>
</dbReference>